<evidence type="ECO:0000313" key="2">
    <source>
        <dbReference type="Proteomes" id="UP000309038"/>
    </source>
</evidence>
<protein>
    <submittedName>
        <fullName evidence="1">Uncharacterized protein</fullName>
    </submittedName>
</protein>
<organism evidence="1 2">
    <name type="scientific">Hermanssonia centrifuga</name>
    <dbReference type="NCBI Taxonomy" id="98765"/>
    <lineage>
        <taxon>Eukaryota</taxon>
        <taxon>Fungi</taxon>
        <taxon>Dikarya</taxon>
        <taxon>Basidiomycota</taxon>
        <taxon>Agaricomycotina</taxon>
        <taxon>Agaricomycetes</taxon>
        <taxon>Polyporales</taxon>
        <taxon>Meruliaceae</taxon>
        <taxon>Hermanssonia</taxon>
    </lineage>
</organism>
<dbReference type="Proteomes" id="UP000309038">
    <property type="component" value="Unassembled WGS sequence"/>
</dbReference>
<proteinExistence type="predicted"/>
<gene>
    <name evidence="1" type="ORF">EW026_g3857</name>
</gene>
<dbReference type="EMBL" id="SGPJ01000125">
    <property type="protein sequence ID" value="THG98310.1"/>
    <property type="molecule type" value="Genomic_DNA"/>
</dbReference>
<comment type="caution">
    <text evidence="1">The sequence shown here is derived from an EMBL/GenBank/DDBJ whole genome shotgun (WGS) entry which is preliminary data.</text>
</comment>
<accession>A0A4S4KK48</accession>
<dbReference type="AlphaFoldDB" id="A0A4S4KK48"/>
<evidence type="ECO:0000313" key="1">
    <source>
        <dbReference type="EMBL" id="THG98310.1"/>
    </source>
</evidence>
<keyword evidence="2" id="KW-1185">Reference proteome</keyword>
<name>A0A4S4KK48_9APHY</name>
<reference evidence="1 2" key="1">
    <citation type="submission" date="2019-02" db="EMBL/GenBank/DDBJ databases">
        <title>Genome sequencing of the rare red list fungi Phlebia centrifuga.</title>
        <authorList>
            <person name="Buettner E."/>
            <person name="Kellner H."/>
        </authorList>
    </citation>
    <scope>NUCLEOTIDE SEQUENCE [LARGE SCALE GENOMIC DNA]</scope>
    <source>
        <strain evidence="1 2">DSM 108282</strain>
    </source>
</reference>
<sequence>MEHNLDKWRGIPSEHGVLKSIQDGNVWKTIPGPILDSPVVFDNTPDHPNPEELRIGVTLGFDGFAFARSTFAGKHSTGALSLNIANLDVGVTDFPI</sequence>